<comment type="caution">
    <text evidence="5">The sequence shown here is derived from an EMBL/GenBank/DDBJ whole genome shotgun (WGS) entry which is preliminary data.</text>
</comment>
<dbReference type="RefSeq" id="WP_131572731.1">
    <property type="nucleotide sequence ID" value="NZ_CBCSAJ010000014.1"/>
</dbReference>
<dbReference type="InterPro" id="IPR018060">
    <property type="entry name" value="HTH_AraC"/>
</dbReference>
<dbReference type="Gene3D" id="1.10.10.60">
    <property type="entry name" value="Homeodomain-like"/>
    <property type="match status" value="2"/>
</dbReference>
<evidence type="ECO:0000259" key="4">
    <source>
        <dbReference type="PROSITE" id="PS01124"/>
    </source>
</evidence>
<dbReference type="PROSITE" id="PS01124">
    <property type="entry name" value="HTH_ARAC_FAMILY_2"/>
    <property type="match status" value="1"/>
</dbReference>
<keyword evidence="2" id="KW-0238">DNA-binding</keyword>
<evidence type="ECO:0000256" key="3">
    <source>
        <dbReference type="ARBA" id="ARBA00023163"/>
    </source>
</evidence>
<dbReference type="InterPro" id="IPR050204">
    <property type="entry name" value="AraC_XylS_family_regulators"/>
</dbReference>
<dbReference type="PROSITE" id="PS00041">
    <property type="entry name" value="HTH_ARAC_FAMILY_1"/>
    <property type="match status" value="1"/>
</dbReference>
<dbReference type="Pfam" id="PF12833">
    <property type="entry name" value="HTH_18"/>
    <property type="match status" value="1"/>
</dbReference>
<accession>A0ABW4E0D1</accession>
<dbReference type="EMBL" id="JBHTOQ010000028">
    <property type="protein sequence ID" value="MFD1482438.1"/>
    <property type="molecule type" value="Genomic_DNA"/>
</dbReference>
<reference evidence="6" key="1">
    <citation type="journal article" date="2019" name="Int. J. Syst. Evol. Microbiol.">
        <title>The Global Catalogue of Microorganisms (GCM) 10K type strain sequencing project: providing services to taxonomists for standard genome sequencing and annotation.</title>
        <authorList>
            <consortium name="The Broad Institute Genomics Platform"/>
            <consortium name="The Broad Institute Genome Sequencing Center for Infectious Disease"/>
            <person name="Wu L."/>
            <person name="Ma J."/>
        </authorList>
    </citation>
    <scope>NUCLEOTIDE SEQUENCE [LARGE SCALE GENOMIC DNA]</scope>
    <source>
        <strain evidence="6">CCM 8875</strain>
    </source>
</reference>
<keyword evidence="3" id="KW-0804">Transcription</keyword>
<dbReference type="InterPro" id="IPR009057">
    <property type="entry name" value="Homeodomain-like_sf"/>
</dbReference>
<protein>
    <submittedName>
        <fullName evidence="5">Helix-turn-helix domain-containing protein</fullName>
    </submittedName>
</protein>
<dbReference type="PANTHER" id="PTHR46796">
    <property type="entry name" value="HTH-TYPE TRANSCRIPTIONAL ACTIVATOR RHAS-RELATED"/>
    <property type="match status" value="1"/>
</dbReference>
<name>A0ABW4E0D1_9RHOB</name>
<feature type="domain" description="HTH araC/xylS-type" evidence="4">
    <location>
        <begin position="202"/>
        <end position="300"/>
    </location>
</feature>
<sequence length="304" mass="32714">MSYSHSMACHTAGIRVTQPVRWRSLDGVMGVFWQAEGQAGASGYYLSPDPRFVLFMGDVSDHIAMSNARRLPEGPDGHARPMTRAVYVPAGMPLWTRFSRPHGFAHLDLHLPADRLLGFLTPGVGAPAAQAAIRRPVEMQDAGTIGVLAGLLADEIARPARHRAFAESLVGAIATGMLDLSQTDAGPVPPRASGGLTPAQMRRLRQCVGQSRDGRLSVAQMAAAVGLSDSWFASAFKATTGTTPRLWQLNQRIATVRDLLTDSDLPLSDIAARAGFADQSHLTRSFRQITGTTPAAWRRTQRLG</sequence>
<evidence type="ECO:0000313" key="5">
    <source>
        <dbReference type="EMBL" id="MFD1482438.1"/>
    </source>
</evidence>
<keyword evidence="6" id="KW-1185">Reference proteome</keyword>
<keyword evidence="1" id="KW-0805">Transcription regulation</keyword>
<proteinExistence type="predicted"/>
<dbReference type="SUPFAM" id="SSF46689">
    <property type="entry name" value="Homeodomain-like"/>
    <property type="match status" value="2"/>
</dbReference>
<organism evidence="5 6">
    <name type="scientific">Paracoccus nototheniae</name>
    <dbReference type="NCBI Taxonomy" id="2489002"/>
    <lineage>
        <taxon>Bacteria</taxon>
        <taxon>Pseudomonadati</taxon>
        <taxon>Pseudomonadota</taxon>
        <taxon>Alphaproteobacteria</taxon>
        <taxon>Rhodobacterales</taxon>
        <taxon>Paracoccaceae</taxon>
        <taxon>Paracoccus</taxon>
    </lineage>
</organism>
<dbReference type="SMART" id="SM00342">
    <property type="entry name" value="HTH_ARAC"/>
    <property type="match status" value="1"/>
</dbReference>
<evidence type="ECO:0000256" key="2">
    <source>
        <dbReference type="ARBA" id="ARBA00023125"/>
    </source>
</evidence>
<evidence type="ECO:0000256" key="1">
    <source>
        <dbReference type="ARBA" id="ARBA00023015"/>
    </source>
</evidence>
<dbReference type="Proteomes" id="UP001597302">
    <property type="component" value="Unassembled WGS sequence"/>
</dbReference>
<evidence type="ECO:0000313" key="6">
    <source>
        <dbReference type="Proteomes" id="UP001597302"/>
    </source>
</evidence>
<gene>
    <name evidence="5" type="ORF">ACFQ5P_14170</name>
</gene>
<dbReference type="PANTHER" id="PTHR46796:SF14">
    <property type="entry name" value="TRANSCRIPTIONAL REGULATORY PROTEIN"/>
    <property type="match status" value="1"/>
</dbReference>
<dbReference type="InterPro" id="IPR018062">
    <property type="entry name" value="HTH_AraC-typ_CS"/>
</dbReference>